<dbReference type="STRING" id="1218506.JF75_05480"/>
<sequence>MRNFFKRKIMKWLMIGGAVVGFAMLLIAGVSSIGGTVLSFLLSWQSQTCNQQTNESSGNLTVSGYSKNVLSKAVAVAEAVGADLNIKPALVFAQLAAETGMQDSKEVREDNNFGGVKYSSSFSDIATPGNISPEGDPYAHFKSISGFATIYRNTIKNMLDGKKPDTWHEFVVNLKAKGYMGDDVDHYVGLGQNWYDNYNKLAKKYGKGKISVSASANGSSNDDVASDGSNICPDTDEGSYSGSWVWPFSTIKESPKSLDGGQYGHTSYSRGSTNFHDGFDFSNGLNGVHNGSAVLAVTSGKIYKVGYDSAAHYYIWEKAGDYNIIYQEGFTYKDDIDVKKGDTVKIGQKIGTITDSHVHLGITTNKKNPAMNQTGSPVANGFDHPNCWLNPIKVIQHGLTKEGNS</sequence>
<feature type="domain" description="M23ase beta-sheet core" evidence="2">
    <location>
        <begin position="275"/>
        <end position="366"/>
    </location>
</feature>
<gene>
    <name evidence="3" type="ORF">JF75_05480</name>
</gene>
<evidence type="ECO:0000259" key="2">
    <source>
        <dbReference type="Pfam" id="PF01551"/>
    </source>
</evidence>
<dbReference type="EMBL" id="JXLH01000009">
    <property type="protein sequence ID" value="KJY59088.1"/>
    <property type="molecule type" value="Genomic_DNA"/>
</dbReference>
<dbReference type="InterPro" id="IPR016047">
    <property type="entry name" value="M23ase_b-sheet_dom"/>
</dbReference>
<accession>A0A0F4LLA4</accession>
<protein>
    <recommendedName>
        <fullName evidence="2">M23ase beta-sheet core domain-containing protein</fullName>
    </recommendedName>
</protein>
<comment type="caution">
    <text evidence="3">The sequence shown here is derived from an EMBL/GenBank/DDBJ whole genome shotgun (WGS) entry which is preliminary data.</text>
</comment>
<dbReference type="PATRIC" id="fig|1218506.3.peg.596"/>
<reference evidence="3 4" key="1">
    <citation type="submission" date="2015-01" db="EMBL/GenBank/DDBJ databases">
        <title>Comparative genomics of the lactic acid bacteria isolated from the honey bee gut.</title>
        <authorList>
            <person name="Ellegaard K.M."/>
            <person name="Tamarit D."/>
            <person name="Javelind E."/>
            <person name="Olofsson T."/>
            <person name="Andersson S.G."/>
            <person name="Vasquez A."/>
        </authorList>
    </citation>
    <scope>NUCLEOTIDE SEQUENCE [LARGE SCALE GENOMIC DNA]</scope>
    <source>
        <strain evidence="3 4">Hma2</strain>
    </source>
</reference>
<evidence type="ECO:0000313" key="4">
    <source>
        <dbReference type="Proteomes" id="UP000033612"/>
    </source>
</evidence>
<keyword evidence="4" id="KW-1185">Reference proteome</keyword>
<dbReference type="HOGENOM" id="CLU_057668_0_0_9"/>
<dbReference type="InterPro" id="IPR011055">
    <property type="entry name" value="Dup_hybrid_motif"/>
</dbReference>
<dbReference type="AlphaFoldDB" id="A0A0F4LLA4"/>
<dbReference type="CDD" id="cd12797">
    <property type="entry name" value="M23_peptidase"/>
    <property type="match status" value="1"/>
</dbReference>
<evidence type="ECO:0000256" key="1">
    <source>
        <dbReference type="SAM" id="Phobius"/>
    </source>
</evidence>
<proteinExistence type="predicted"/>
<dbReference type="Gene3D" id="2.70.70.10">
    <property type="entry name" value="Glucose Permease (Domain IIA)"/>
    <property type="match status" value="1"/>
</dbReference>
<keyword evidence="1" id="KW-0812">Transmembrane</keyword>
<keyword evidence="1" id="KW-0472">Membrane</keyword>
<dbReference type="RefSeq" id="WP_052726861.1">
    <property type="nucleotide sequence ID" value="NZ_JBHTBO010000021.1"/>
</dbReference>
<feature type="transmembrane region" description="Helical" evidence="1">
    <location>
        <begin position="12"/>
        <end position="44"/>
    </location>
</feature>
<dbReference type="Gene3D" id="1.10.530.10">
    <property type="match status" value="1"/>
</dbReference>
<dbReference type="OrthoDB" id="2300848at2"/>
<name>A0A0F4LLA4_9LACO</name>
<dbReference type="Proteomes" id="UP000033612">
    <property type="component" value="Unassembled WGS sequence"/>
</dbReference>
<organism evidence="3 4">
    <name type="scientific">Lactobacillus kimbladii</name>
    <dbReference type="NCBI Taxonomy" id="1218506"/>
    <lineage>
        <taxon>Bacteria</taxon>
        <taxon>Bacillati</taxon>
        <taxon>Bacillota</taxon>
        <taxon>Bacilli</taxon>
        <taxon>Lactobacillales</taxon>
        <taxon>Lactobacillaceae</taxon>
        <taxon>Lactobacillus</taxon>
    </lineage>
</organism>
<dbReference type="Pfam" id="PF01551">
    <property type="entry name" value="Peptidase_M23"/>
    <property type="match status" value="1"/>
</dbReference>
<keyword evidence="1" id="KW-1133">Transmembrane helix</keyword>
<evidence type="ECO:0000313" key="3">
    <source>
        <dbReference type="EMBL" id="KJY59088.1"/>
    </source>
</evidence>
<dbReference type="SUPFAM" id="SSF51261">
    <property type="entry name" value="Duplicated hybrid motif"/>
    <property type="match status" value="1"/>
</dbReference>